<gene>
    <name evidence="1" type="ORF">g.70266</name>
</gene>
<dbReference type="EMBL" id="GDJX01015954">
    <property type="protein sequence ID" value="JAT51982.1"/>
    <property type="molecule type" value="Transcribed_RNA"/>
</dbReference>
<organism evidence="1">
    <name type="scientific">Anthurium amnicola</name>
    <dbReference type="NCBI Taxonomy" id="1678845"/>
    <lineage>
        <taxon>Eukaryota</taxon>
        <taxon>Viridiplantae</taxon>
        <taxon>Streptophyta</taxon>
        <taxon>Embryophyta</taxon>
        <taxon>Tracheophyta</taxon>
        <taxon>Spermatophyta</taxon>
        <taxon>Magnoliopsida</taxon>
        <taxon>Liliopsida</taxon>
        <taxon>Araceae</taxon>
        <taxon>Pothoideae</taxon>
        <taxon>Potheae</taxon>
        <taxon>Anthurium</taxon>
    </lineage>
</organism>
<dbReference type="AlphaFoldDB" id="A0A1D1YBG5"/>
<evidence type="ECO:0000313" key="1">
    <source>
        <dbReference type="EMBL" id="JAT51982.1"/>
    </source>
</evidence>
<protein>
    <submittedName>
        <fullName evidence="1">Uncharacterized protein</fullName>
    </submittedName>
</protein>
<feature type="non-terminal residue" evidence="1">
    <location>
        <position position="1"/>
    </location>
</feature>
<name>A0A1D1YBG5_9ARAE</name>
<sequence>HHHHHHHSGGGGISRSYPELTELTRALRGSPGMNLPIHTPPDFAGNFTVPGLTLNLGIPPAAVQPTTAPPLRQLQLAAPPASAVLPGCVLAADTVFGAATADMSAPCVDLESYWPSY</sequence>
<proteinExistence type="predicted"/>
<reference evidence="1" key="1">
    <citation type="submission" date="2015-07" db="EMBL/GenBank/DDBJ databases">
        <title>Transcriptome Assembly of Anthurium amnicola.</title>
        <authorList>
            <person name="Suzuki J."/>
        </authorList>
    </citation>
    <scope>NUCLEOTIDE SEQUENCE</scope>
</reference>
<accession>A0A1D1YBG5</accession>